<comment type="caution">
    <text evidence="1">The sequence shown here is derived from an EMBL/GenBank/DDBJ whole genome shotgun (WGS) entry which is preliminary data.</text>
</comment>
<proteinExistence type="predicted"/>
<dbReference type="AlphaFoldDB" id="A0AA35RG92"/>
<gene>
    <name evidence="1" type="ORF">GBAR_LOCUS7122</name>
</gene>
<feature type="non-terminal residue" evidence="1">
    <location>
        <position position="1"/>
    </location>
</feature>
<evidence type="ECO:0000313" key="2">
    <source>
        <dbReference type="Proteomes" id="UP001174909"/>
    </source>
</evidence>
<evidence type="ECO:0000313" key="1">
    <source>
        <dbReference type="EMBL" id="CAI8010920.1"/>
    </source>
</evidence>
<protein>
    <submittedName>
        <fullName evidence="1">Uncharacterized protein</fullName>
    </submittedName>
</protein>
<organism evidence="1 2">
    <name type="scientific">Geodia barretti</name>
    <name type="common">Barrett's horny sponge</name>
    <dbReference type="NCBI Taxonomy" id="519541"/>
    <lineage>
        <taxon>Eukaryota</taxon>
        <taxon>Metazoa</taxon>
        <taxon>Porifera</taxon>
        <taxon>Demospongiae</taxon>
        <taxon>Heteroscleromorpha</taxon>
        <taxon>Tetractinellida</taxon>
        <taxon>Astrophorina</taxon>
        <taxon>Geodiidae</taxon>
        <taxon>Geodia</taxon>
    </lineage>
</organism>
<sequence>SSTHQELVESQAATLFTNLQEVWPSHDCETEFREFWCLLLFGMCDGQNRLPSFELCSSLQTQTCFDLIQIASTVPELSTIILNCNNFRLGQPPPCRNETRVTDFNVSCRDGFYYDESSLLCKPKCGEWSPSLLVYIYIILPI</sequence>
<accession>A0AA35RG92</accession>
<dbReference type="Proteomes" id="UP001174909">
    <property type="component" value="Unassembled WGS sequence"/>
</dbReference>
<dbReference type="InterPro" id="IPR036790">
    <property type="entry name" value="Frizzled_dom_sf"/>
</dbReference>
<dbReference type="EMBL" id="CASHTH010001072">
    <property type="protein sequence ID" value="CAI8010920.1"/>
    <property type="molecule type" value="Genomic_DNA"/>
</dbReference>
<reference evidence="1" key="1">
    <citation type="submission" date="2023-03" db="EMBL/GenBank/DDBJ databases">
        <authorList>
            <person name="Steffen K."/>
            <person name="Cardenas P."/>
        </authorList>
    </citation>
    <scope>NUCLEOTIDE SEQUENCE</scope>
</reference>
<name>A0AA35RG92_GEOBA</name>
<keyword evidence="2" id="KW-1185">Reference proteome</keyword>
<dbReference type="Gene3D" id="1.10.2000.10">
    <property type="entry name" value="Frizzled cysteine-rich domain"/>
    <property type="match status" value="1"/>
</dbReference>